<comment type="similarity">
    <text evidence="4">Belongs to the oxidoreductase MdaB family.</text>
</comment>
<evidence type="ECO:0000256" key="3">
    <source>
        <dbReference type="ARBA" id="ARBA00022827"/>
    </source>
</evidence>
<gene>
    <name evidence="6" type="ORF">WCV65_07175</name>
</gene>
<dbReference type="EC" id="1.-.-.-" evidence="6"/>
<evidence type="ECO:0000259" key="5">
    <source>
        <dbReference type="Pfam" id="PF02525"/>
    </source>
</evidence>
<comment type="cofactor">
    <cofactor evidence="1">
        <name>FAD</name>
        <dbReference type="ChEBI" id="CHEBI:57692"/>
    </cofactor>
</comment>
<dbReference type="GO" id="GO:0016491">
    <property type="term" value="F:oxidoreductase activity"/>
    <property type="evidence" value="ECO:0007669"/>
    <property type="project" value="UniProtKB-KW"/>
</dbReference>
<sequence>MKNILIVNGHEYYRKSKGNLNSALFQTIRESLHDRFDLQETIVQMGYDSEEEIGKWQRADAVILQTPIYWFSIPGLFKHYIDQVYMDNIFFKGSEFYGKGGQFKEKHYMFSVTWNAYENAFNNENDFFEGKSVDEALYHLHKMQEFIGMKPLPTFACYDVVKNPQVEKVQRELRAHLNEVF</sequence>
<dbReference type="EMBL" id="CP147407">
    <property type="protein sequence ID" value="WXB98252.1"/>
    <property type="molecule type" value="Genomic_DNA"/>
</dbReference>
<dbReference type="InterPro" id="IPR052397">
    <property type="entry name" value="NADPH-QR_MdaB"/>
</dbReference>
<reference evidence="6 7" key="1">
    <citation type="submission" date="2024-02" db="EMBL/GenBank/DDBJ databases">
        <title>Seven novel Bacillus-like species.</title>
        <authorList>
            <person name="Liu G."/>
        </authorList>
    </citation>
    <scope>NUCLEOTIDE SEQUENCE [LARGE SCALE GENOMIC DNA]</scope>
    <source>
        <strain evidence="6 7">FJAT-52054</strain>
    </source>
</reference>
<keyword evidence="3" id="KW-0274">FAD</keyword>
<evidence type="ECO:0000313" key="6">
    <source>
        <dbReference type="EMBL" id="WXB98252.1"/>
    </source>
</evidence>
<dbReference type="RefSeq" id="WP_338781196.1">
    <property type="nucleotide sequence ID" value="NZ_CP147407.1"/>
</dbReference>
<keyword evidence="6" id="KW-0560">Oxidoreductase</keyword>
<dbReference type="InterPro" id="IPR029039">
    <property type="entry name" value="Flavoprotein-like_sf"/>
</dbReference>
<keyword evidence="7" id="KW-1185">Reference proteome</keyword>
<organism evidence="6 7">
    <name type="scientific">Metabacillus sediminis</name>
    <dbReference type="NCBI Taxonomy" id="3117746"/>
    <lineage>
        <taxon>Bacteria</taxon>
        <taxon>Bacillati</taxon>
        <taxon>Bacillota</taxon>
        <taxon>Bacilli</taxon>
        <taxon>Bacillales</taxon>
        <taxon>Bacillaceae</taxon>
        <taxon>Metabacillus</taxon>
    </lineage>
</organism>
<evidence type="ECO:0000256" key="4">
    <source>
        <dbReference type="ARBA" id="ARBA00037981"/>
    </source>
</evidence>
<evidence type="ECO:0000313" key="7">
    <source>
        <dbReference type="Proteomes" id="UP001377337"/>
    </source>
</evidence>
<dbReference type="SUPFAM" id="SSF52218">
    <property type="entry name" value="Flavoproteins"/>
    <property type="match status" value="1"/>
</dbReference>
<feature type="domain" description="Flavodoxin-like fold" evidence="5">
    <location>
        <begin position="2"/>
        <end position="175"/>
    </location>
</feature>
<evidence type="ECO:0000256" key="2">
    <source>
        <dbReference type="ARBA" id="ARBA00022630"/>
    </source>
</evidence>
<keyword evidence="2" id="KW-0285">Flavoprotein</keyword>
<dbReference type="PANTHER" id="PTHR46305">
    <property type="match status" value="1"/>
</dbReference>
<protein>
    <submittedName>
        <fullName evidence="6">NAD(P)H-dependent oxidoreductase</fullName>
        <ecNumber evidence="6">1.-.-.-</ecNumber>
    </submittedName>
</protein>
<dbReference type="Proteomes" id="UP001377337">
    <property type="component" value="Chromosome"/>
</dbReference>
<dbReference type="PANTHER" id="PTHR46305:SF3">
    <property type="entry name" value="NADPH:QUINONE OXIDOREDUCTASE MDAB"/>
    <property type="match status" value="1"/>
</dbReference>
<dbReference type="InterPro" id="IPR003680">
    <property type="entry name" value="Flavodoxin_fold"/>
</dbReference>
<accession>A0ABZ2NL86</accession>
<name>A0ABZ2NL86_9BACI</name>
<evidence type="ECO:0000256" key="1">
    <source>
        <dbReference type="ARBA" id="ARBA00001974"/>
    </source>
</evidence>
<dbReference type="Pfam" id="PF02525">
    <property type="entry name" value="Flavodoxin_2"/>
    <property type="match status" value="1"/>
</dbReference>
<dbReference type="Gene3D" id="3.40.50.360">
    <property type="match status" value="1"/>
</dbReference>
<proteinExistence type="inferred from homology"/>